<organism evidence="2 3">
    <name type="scientific">Sinobacterium caligoides</name>
    <dbReference type="NCBI Taxonomy" id="933926"/>
    <lineage>
        <taxon>Bacteria</taxon>
        <taxon>Pseudomonadati</taxon>
        <taxon>Pseudomonadota</taxon>
        <taxon>Gammaproteobacteria</taxon>
        <taxon>Cellvibrionales</taxon>
        <taxon>Spongiibacteraceae</taxon>
        <taxon>Sinobacterium</taxon>
    </lineage>
</organism>
<comment type="caution">
    <text evidence="2">The sequence shown here is derived from an EMBL/GenBank/DDBJ whole genome shotgun (WGS) entry which is preliminary data.</text>
</comment>
<feature type="transmembrane region" description="Helical" evidence="1">
    <location>
        <begin position="45"/>
        <end position="66"/>
    </location>
</feature>
<dbReference type="AlphaFoldDB" id="A0A3N2DZ81"/>
<dbReference type="EMBL" id="RKHR01000003">
    <property type="protein sequence ID" value="ROS05120.1"/>
    <property type="molecule type" value="Genomic_DNA"/>
</dbReference>
<evidence type="ECO:0000256" key="1">
    <source>
        <dbReference type="SAM" id="Phobius"/>
    </source>
</evidence>
<dbReference type="Proteomes" id="UP000275394">
    <property type="component" value="Unassembled WGS sequence"/>
</dbReference>
<keyword evidence="1" id="KW-0812">Transmembrane</keyword>
<accession>A0A3N2DZ81</accession>
<dbReference type="RefSeq" id="WP_123711062.1">
    <property type="nucleotide sequence ID" value="NZ_RKHR01000003.1"/>
</dbReference>
<feature type="transmembrane region" description="Helical" evidence="1">
    <location>
        <begin position="98"/>
        <end position="119"/>
    </location>
</feature>
<keyword evidence="1" id="KW-1133">Transmembrane helix</keyword>
<evidence type="ECO:0008006" key="4">
    <source>
        <dbReference type="Google" id="ProtNLM"/>
    </source>
</evidence>
<gene>
    <name evidence="2" type="ORF">EDC56_0645</name>
</gene>
<name>A0A3N2DZ81_9GAMM</name>
<protein>
    <recommendedName>
        <fullName evidence="4">DUF4345 domain-containing protein</fullName>
    </recommendedName>
</protein>
<keyword evidence="1" id="KW-0472">Membrane</keyword>
<proteinExistence type="predicted"/>
<reference evidence="2 3" key="1">
    <citation type="submission" date="2018-11" db="EMBL/GenBank/DDBJ databases">
        <title>Genomic Encyclopedia of Type Strains, Phase IV (KMG-IV): sequencing the most valuable type-strain genomes for metagenomic binning, comparative biology and taxonomic classification.</title>
        <authorList>
            <person name="Goeker M."/>
        </authorList>
    </citation>
    <scope>NUCLEOTIDE SEQUENCE [LARGE SCALE GENOMIC DNA]</scope>
    <source>
        <strain evidence="2 3">DSM 100316</strain>
    </source>
</reference>
<dbReference type="OrthoDB" id="9808658at2"/>
<feature type="transmembrane region" description="Helical" evidence="1">
    <location>
        <begin position="6"/>
        <end position="25"/>
    </location>
</feature>
<evidence type="ECO:0000313" key="3">
    <source>
        <dbReference type="Proteomes" id="UP000275394"/>
    </source>
</evidence>
<evidence type="ECO:0000313" key="2">
    <source>
        <dbReference type="EMBL" id="ROS05120.1"/>
    </source>
</evidence>
<sequence>MPFSIHYVAIFACYFCLFAGLAGLIKPNLVAKRVGLKAINSMGIMEIRCMFGGLFIGLSITCLISGATFAYLAFSSVWLGGAAAKYIALYIDKPPFKAAFTSASFDAFIGLALLSGYYIQ</sequence>
<keyword evidence="3" id="KW-1185">Reference proteome</keyword>